<dbReference type="InterPro" id="IPR013320">
    <property type="entry name" value="ConA-like_dom_sf"/>
</dbReference>
<gene>
    <name evidence="1" type="ORF">SAMN06296036_105230</name>
</gene>
<dbReference type="AlphaFoldDB" id="A0A1Y6BNV7"/>
<keyword evidence="2" id="KW-1185">Reference proteome</keyword>
<sequence length="411" mass="45080">MSVILASQPLEAGDELLLYVESVDVEGDGNRSYNFPVEDGLETSIRSDNNWLSGIIANQQISNGSYHTITLNFKKEAAGIVKQGENSIVVNHDSGTFSYPIAAPFTIEDGKSALVYLKFEESEGLVANEGSTGIESYTLKNGFRPGEVSINKSDALVVGIVPEQAVATPLITNGILFHYDSTKVDSLFLDENCQIPANVEGQGIGCWQDISGNGFHLTQPQTNRRPTIAMNQFQSRIGIAFDGNDNRFERDMLIDPVSSHTVVIVARFNQVNDDQRFFSLGKTDRNEFASLGVENGQTIYTFRRNELVYNPTPVEEPLVFVASYDGSDTASGISRQLFSNGIVQVPSSNNDLGGILNIADDVRLFIGASHDGDRLDGSLLEVIFYNRALSSTELSQVHQFLNEKYQLVKAQ</sequence>
<dbReference type="SUPFAM" id="SSF49899">
    <property type="entry name" value="Concanavalin A-like lectins/glucanases"/>
    <property type="match status" value="1"/>
</dbReference>
<name>A0A1Y6BNV7_9BACT</name>
<dbReference type="RefSeq" id="WP_132317251.1">
    <property type="nucleotide sequence ID" value="NZ_FWZT01000005.1"/>
</dbReference>
<evidence type="ECO:0000313" key="1">
    <source>
        <dbReference type="EMBL" id="SMF13403.1"/>
    </source>
</evidence>
<reference evidence="2" key="1">
    <citation type="submission" date="2017-04" db="EMBL/GenBank/DDBJ databases">
        <authorList>
            <person name="Varghese N."/>
            <person name="Submissions S."/>
        </authorList>
    </citation>
    <scope>NUCLEOTIDE SEQUENCE [LARGE SCALE GENOMIC DNA]</scope>
    <source>
        <strain evidence="2">RKEM611</strain>
    </source>
</reference>
<dbReference type="Gene3D" id="2.60.120.200">
    <property type="match status" value="1"/>
</dbReference>
<dbReference type="EMBL" id="FWZT01000005">
    <property type="protein sequence ID" value="SMF13403.1"/>
    <property type="molecule type" value="Genomic_DNA"/>
</dbReference>
<dbReference type="OrthoDB" id="7865318at2"/>
<evidence type="ECO:0000313" key="2">
    <source>
        <dbReference type="Proteomes" id="UP000192907"/>
    </source>
</evidence>
<protein>
    <recommendedName>
        <fullName evidence="3">Concanavalin A-like lectin/glucanases superfamily protein</fullName>
    </recommendedName>
</protein>
<evidence type="ECO:0008006" key="3">
    <source>
        <dbReference type="Google" id="ProtNLM"/>
    </source>
</evidence>
<dbReference type="Proteomes" id="UP000192907">
    <property type="component" value="Unassembled WGS sequence"/>
</dbReference>
<accession>A0A1Y6BNV7</accession>
<organism evidence="1 2">
    <name type="scientific">Pseudobacteriovorax antillogorgiicola</name>
    <dbReference type="NCBI Taxonomy" id="1513793"/>
    <lineage>
        <taxon>Bacteria</taxon>
        <taxon>Pseudomonadati</taxon>
        <taxon>Bdellovibrionota</taxon>
        <taxon>Oligoflexia</taxon>
        <taxon>Oligoflexales</taxon>
        <taxon>Pseudobacteriovoracaceae</taxon>
        <taxon>Pseudobacteriovorax</taxon>
    </lineage>
</organism>
<proteinExistence type="predicted"/>